<evidence type="ECO:0000256" key="8">
    <source>
        <dbReference type="ARBA" id="ARBA00022692"/>
    </source>
</evidence>
<evidence type="ECO:0000256" key="11">
    <source>
        <dbReference type="ARBA" id="ARBA00023136"/>
    </source>
</evidence>
<evidence type="ECO:0000256" key="10">
    <source>
        <dbReference type="ARBA" id="ARBA00023098"/>
    </source>
</evidence>
<feature type="transmembrane region" description="Helical" evidence="16">
    <location>
        <begin position="110"/>
        <end position="128"/>
    </location>
</feature>
<feature type="transmembrane region" description="Helical" evidence="16">
    <location>
        <begin position="149"/>
        <end position="168"/>
    </location>
</feature>
<evidence type="ECO:0000256" key="3">
    <source>
        <dbReference type="ARBA" id="ARBA00010441"/>
    </source>
</evidence>
<dbReference type="GO" id="GO:0008654">
    <property type="term" value="P:phospholipid biosynthetic process"/>
    <property type="evidence" value="ECO:0007669"/>
    <property type="project" value="UniProtKB-KW"/>
</dbReference>
<comment type="catalytic activity">
    <reaction evidence="1">
        <text>a CDP-1,2-diacyl-sn-glycerol + L-serine = a 1,2-diacyl-sn-glycero-3-phospho-L-serine + CMP + H(+)</text>
        <dbReference type="Rhea" id="RHEA:16913"/>
        <dbReference type="ChEBI" id="CHEBI:15378"/>
        <dbReference type="ChEBI" id="CHEBI:33384"/>
        <dbReference type="ChEBI" id="CHEBI:57262"/>
        <dbReference type="ChEBI" id="CHEBI:58332"/>
        <dbReference type="ChEBI" id="CHEBI:60377"/>
        <dbReference type="EC" id="2.7.8.8"/>
    </reaction>
</comment>
<gene>
    <name evidence="18" type="primary">pssA</name>
    <name evidence="18" type="ORF">FJQ54_00370</name>
</gene>
<keyword evidence="19" id="KW-1185">Reference proteome</keyword>
<feature type="transmembrane region" description="Helical" evidence="16">
    <location>
        <begin position="21"/>
        <end position="45"/>
    </location>
</feature>
<feature type="transmembrane region" description="Helical" evidence="16">
    <location>
        <begin position="213"/>
        <end position="230"/>
    </location>
</feature>
<evidence type="ECO:0000256" key="7">
    <source>
        <dbReference type="ARBA" id="ARBA00022679"/>
    </source>
</evidence>
<evidence type="ECO:0000256" key="12">
    <source>
        <dbReference type="ARBA" id="ARBA00023209"/>
    </source>
</evidence>
<keyword evidence="13" id="KW-1208">Phospholipid metabolism</keyword>
<keyword evidence="8 16" id="KW-0812">Transmembrane</keyword>
<dbReference type="AlphaFoldDB" id="A0A501XWQ2"/>
<dbReference type="EMBL" id="VFSU01000004">
    <property type="protein sequence ID" value="TPE64935.1"/>
    <property type="molecule type" value="Genomic_DNA"/>
</dbReference>
<feature type="transmembrane region" description="Helical" evidence="16">
    <location>
        <begin position="236"/>
        <end position="255"/>
    </location>
</feature>
<evidence type="ECO:0000256" key="1">
    <source>
        <dbReference type="ARBA" id="ARBA00000287"/>
    </source>
</evidence>
<organism evidence="18 19">
    <name type="scientific">Sandaracinobacter neustonicus</name>
    <dbReference type="NCBI Taxonomy" id="1715348"/>
    <lineage>
        <taxon>Bacteria</taxon>
        <taxon>Pseudomonadati</taxon>
        <taxon>Pseudomonadota</taxon>
        <taxon>Alphaproteobacteria</taxon>
        <taxon>Sphingomonadales</taxon>
        <taxon>Sphingosinicellaceae</taxon>
        <taxon>Sandaracinobacter</taxon>
    </lineage>
</organism>
<dbReference type="PANTHER" id="PTHR14269:SF61">
    <property type="entry name" value="CDP-DIACYLGLYCEROL--SERINE O-PHOSPHATIDYLTRANSFERASE"/>
    <property type="match status" value="1"/>
</dbReference>
<dbReference type="InterPro" id="IPR000462">
    <property type="entry name" value="CDP-OH_P_trans"/>
</dbReference>
<dbReference type="InterPro" id="IPR048254">
    <property type="entry name" value="CDP_ALCOHOL_P_TRANSF_CS"/>
</dbReference>
<name>A0A501XWQ2_9SPHN</name>
<comment type="similarity">
    <text evidence="3 15">Belongs to the CDP-alcohol phosphatidyltransferase class-I family.</text>
</comment>
<dbReference type="OrthoDB" id="9777147at2"/>
<keyword evidence="12" id="KW-0594">Phospholipid biosynthesis</keyword>
<keyword evidence="10" id="KW-0443">Lipid metabolism</keyword>
<comment type="caution">
    <text evidence="18">The sequence shown here is derived from an EMBL/GenBank/DDBJ whole genome shotgun (WGS) entry which is preliminary data.</text>
</comment>
<comment type="subcellular location">
    <subcellularLocation>
        <location evidence="2">Endomembrane system</location>
        <topology evidence="2">Multi-pass membrane protein</topology>
    </subcellularLocation>
</comment>
<evidence type="ECO:0000256" key="16">
    <source>
        <dbReference type="SAM" id="Phobius"/>
    </source>
</evidence>
<evidence type="ECO:0000256" key="9">
    <source>
        <dbReference type="ARBA" id="ARBA00022989"/>
    </source>
</evidence>
<dbReference type="GO" id="GO:0003882">
    <property type="term" value="F:CDP-diacylglycerol-serine O-phosphatidyltransferase activity"/>
    <property type="evidence" value="ECO:0007669"/>
    <property type="project" value="UniProtKB-EC"/>
</dbReference>
<keyword evidence="11 16" id="KW-0472">Membrane</keyword>
<dbReference type="Gene3D" id="1.20.120.1760">
    <property type="match status" value="1"/>
</dbReference>
<evidence type="ECO:0000256" key="14">
    <source>
        <dbReference type="ARBA" id="ARBA00032361"/>
    </source>
</evidence>
<dbReference type="Proteomes" id="UP000319897">
    <property type="component" value="Unassembled WGS sequence"/>
</dbReference>
<dbReference type="InterPro" id="IPR012616">
    <property type="entry name" value="CDP-OH_P_trans_C"/>
</dbReference>
<evidence type="ECO:0000256" key="2">
    <source>
        <dbReference type="ARBA" id="ARBA00004127"/>
    </source>
</evidence>
<feature type="domain" description="CDP-alcohol phosphatidyltransferase C-terminal" evidence="17">
    <location>
        <begin position="214"/>
        <end position="248"/>
    </location>
</feature>
<reference evidence="18 19" key="1">
    <citation type="submission" date="2019-06" db="EMBL/GenBank/DDBJ databases">
        <authorList>
            <person name="Lee I."/>
            <person name="Jang G.I."/>
            <person name="Hwang C.Y."/>
        </authorList>
    </citation>
    <scope>NUCLEOTIDE SEQUENCE [LARGE SCALE GENOMIC DNA]</scope>
    <source>
        <strain evidence="18 19">PAMC 28131</strain>
    </source>
</reference>
<evidence type="ECO:0000313" key="18">
    <source>
        <dbReference type="EMBL" id="TPE64935.1"/>
    </source>
</evidence>
<dbReference type="EC" id="2.7.8.8" evidence="4"/>
<evidence type="ECO:0000256" key="4">
    <source>
        <dbReference type="ARBA" id="ARBA00013174"/>
    </source>
</evidence>
<dbReference type="InterPro" id="IPR050324">
    <property type="entry name" value="CDP-alcohol_PTase-I"/>
</dbReference>
<dbReference type="PROSITE" id="PS00379">
    <property type="entry name" value="CDP_ALCOHOL_P_TRANSF"/>
    <property type="match status" value="1"/>
</dbReference>
<accession>A0A501XWQ2</accession>
<dbReference type="GO" id="GO:0016020">
    <property type="term" value="C:membrane"/>
    <property type="evidence" value="ECO:0007669"/>
    <property type="project" value="InterPro"/>
</dbReference>
<dbReference type="InterPro" id="IPR004533">
    <property type="entry name" value="CDP-diaglyc--ser_O-PTrfase"/>
</dbReference>
<feature type="transmembrane region" description="Helical" evidence="16">
    <location>
        <begin position="85"/>
        <end position="104"/>
    </location>
</feature>
<dbReference type="RefSeq" id="WP_140926242.1">
    <property type="nucleotide sequence ID" value="NZ_VFSU01000004.1"/>
</dbReference>
<protein>
    <recommendedName>
        <fullName evidence="5">CDP-diacylglycerol--serine O-phosphatidyltransferase</fullName>
        <ecNumber evidence="4">2.7.8.8</ecNumber>
    </recommendedName>
    <alternativeName>
        <fullName evidence="14">Phosphatidylserine synthase</fullName>
    </alternativeName>
</protein>
<dbReference type="Pfam" id="PF01066">
    <property type="entry name" value="CDP-OH_P_transf"/>
    <property type="match status" value="1"/>
</dbReference>
<dbReference type="Pfam" id="PF08009">
    <property type="entry name" value="CDP-OH_P_tran_2"/>
    <property type="match status" value="1"/>
</dbReference>
<proteinExistence type="inferred from homology"/>
<evidence type="ECO:0000259" key="17">
    <source>
        <dbReference type="Pfam" id="PF08009"/>
    </source>
</evidence>
<keyword evidence="7 15" id="KW-0808">Transferase</keyword>
<evidence type="ECO:0000256" key="6">
    <source>
        <dbReference type="ARBA" id="ARBA00022516"/>
    </source>
</evidence>
<dbReference type="GO" id="GO:0012505">
    <property type="term" value="C:endomembrane system"/>
    <property type="evidence" value="ECO:0007669"/>
    <property type="project" value="UniProtKB-SubCell"/>
</dbReference>
<evidence type="ECO:0000256" key="5">
    <source>
        <dbReference type="ARBA" id="ARBA00017171"/>
    </source>
</evidence>
<keyword evidence="9 16" id="KW-1133">Transmembrane helix</keyword>
<keyword evidence="6" id="KW-0444">Lipid biosynthesis</keyword>
<evidence type="ECO:0000256" key="15">
    <source>
        <dbReference type="RuleBase" id="RU003750"/>
    </source>
</evidence>
<sequence length="268" mass="28275">MSEAPKAEPKLRDQAQPGLPLRALIPNAITMLALCSGATGVRFAISGEFDKAAAAIVIAALLDGIDGRVARLLRGTSRFGAELDSLSDVIAFGVAPALILYLWALEDLGRAGWVVALALAVCCALRLARFNTALDQEELPKKRLGFTTGVPAPAGAGMALMPLFWSLAHDGALDPDPHSRAIMVAAVTGITAFLMVSSLPGWGFKAVRIPRSARLFVLAAVGIFAAALAQAPWLTLFAIALIYTLAFPFATVRYNQLRKIELAERAGA</sequence>
<dbReference type="NCBIfam" id="TIGR00473">
    <property type="entry name" value="pssA"/>
    <property type="match status" value="1"/>
</dbReference>
<evidence type="ECO:0000313" key="19">
    <source>
        <dbReference type="Proteomes" id="UP000319897"/>
    </source>
</evidence>
<dbReference type="PANTHER" id="PTHR14269">
    <property type="entry name" value="CDP-DIACYLGLYCEROL--GLYCEROL-3-PHOSPHATE 3-PHOSPHATIDYLTRANSFERASE-RELATED"/>
    <property type="match status" value="1"/>
</dbReference>
<evidence type="ECO:0000256" key="13">
    <source>
        <dbReference type="ARBA" id="ARBA00023264"/>
    </source>
</evidence>
<dbReference type="InterPro" id="IPR043130">
    <property type="entry name" value="CDP-OH_PTrfase_TM_dom"/>
</dbReference>
<feature type="transmembrane region" description="Helical" evidence="16">
    <location>
        <begin position="180"/>
        <end position="201"/>
    </location>
</feature>